<protein>
    <submittedName>
        <fullName evidence="1">Uncharacterized protein</fullName>
    </submittedName>
</protein>
<organism evidence="1 2">
    <name type="scientific">Pseudomonas fluorescens</name>
    <dbReference type="NCBI Taxonomy" id="294"/>
    <lineage>
        <taxon>Bacteria</taxon>
        <taxon>Pseudomonadati</taxon>
        <taxon>Pseudomonadota</taxon>
        <taxon>Gammaproteobacteria</taxon>
        <taxon>Pseudomonadales</taxon>
        <taxon>Pseudomonadaceae</taxon>
        <taxon>Pseudomonas</taxon>
    </lineage>
</organism>
<proteinExistence type="predicted"/>
<dbReference type="PATRIC" id="fig|294.194.peg.3083"/>
<accession>A0A109LH00</accession>
<name>A0A109LH00_PSEFL</name>
<evidence type="ECO:0000313" key="2">
    <source>
        <dbReference type="Proteomes" id="UP000061348"/>
    </source>
</evidence>
<evidence type="ECO:0000313" key="1">
    <source>
        <dbReference type="EMBL" id="KWV87486.1"/>
    </source>
</evidence>
<gene>
    <name evidence="1" type="ORF">PFLmoz3_02769</name>
</gene>
<comment type="caution">
    <text evidence="1">The sequence shown here is derived from an EMBL/GenBank/DDBJ whole genome shotgun (WGS) entry which is preliminary data.</text>
</comment>
<dbReference type="AlphaFoldDB" id="A0A109LH00"/>
<dbReference type="Proteomes" id="UP000061348">
    <property type="component" value="Unassembled WGS sequence"/>
</dbReference>
<reference evidence="1 2" key="1">
    <citation type="submission" date="2015-05" db="EMBL/GenBank/DDBJ databases">
        <title>A genomic and transcriptomic approach to investigate the blue pigment phenotype in Pseudomonas fluorescens.</title>
        <authorList>
            <person name="Andreani N.A."/>
            <person name="Cardazzo B."/>
        </authorList>
    </citation>
    <scope>NUCLEOTIDE SEQUENCE [LARGE SCALE GENOMIC DNA]</scope>
    <source>
        <strain evidence="1 2">Ps_22</strain>
    </source>
</reference>
<dbReference type="EMBL" id="LCYA01000077">
    <property type="protein sequence ID" value="KWV87486.1"/>
    <property type="molecule type" value="Genomic_DNA"/>
</dbReference>
<sequence>MRVGAATGPIVRAVHLNGAPRAKQRLYPRDFARL</sequence>